<proteinExistence type="predicted"/>
<reference evidence="1 2" key="1">
    <citation type="submission" date="2016-07" db="EMBL/GenBank/DDBJ databases">
        <title>Draft genome sequence of Methyloligella halotolerans C2T (VKM B-2706T=CCUG 61687T=DSM 25045T), a halotolerant polyhydroxybutyrate accumulating methylotroph.</title>
        <authorList>
            <person name="Vasilenko O.V."/>
            <person name="Doronina N.V."/>
            <person name="Poroshina M.N."/>
            <person name="Tarlachkov S.V."/>
            <person name="Trotsenko Y.A."/>
        </authorList>
    </citation>
    <scope>NUCLEOTIDE SEQUENCE [LARGE SCALE GENOMIC DNA]</scope>
    <source>
        <strain evidence="1 2">VKM B-2706</strain>
    </source>
</reference>
<protein>
    <submittedName>
        <fullName evidence="1">Uncharacterized protein</fullName>
    </submittedName>
</protein>
<name>A0A1E2RZK9_9HYPH</name>
<organism evidence="1 2">
    <name type="scientific">Methyloligella halotolerans</name>
    <dbReference type="NCBI Taxonomy" id="1177755"/>
    <lineage>
        <taxon>Bacteria</taxon>
        <taxon>Pseudomonadati</taxon>
        <taxon>Pseudomonadota</taxon>
        <taxon>Alphaproteobacteria</taxon>
        <taxon>Hyphomicrobiales</taxon>
        <taxon>Hyphomicrobiaceae</taxon>
        <taxon>Methyloligella</taxon>
    </lineage>
</organism>
<evidence type="ECO:0000313" key="1">
    <source>
        <dbReference type="EMBL" id="ODA67677.1"/>
    </source>
</evidence>
<sequence>MAISFPRVIPDALKLVGLDFNIEPMDAQTPLRSGKVISKDLGPALWRASFTTPPRTEDQWRELQAWYMTLRSLESFYAYHNLRQYPKAYPDGFDGLEVGGNPFDGFASLEGATGGVVLSLGSLPETFAFAVGDFLSFSYGTSQALHMIVAGGVADASGEVDVEVRPHIQPGWTADTPVRLHRAYAEMKIVPGSFSGPTDVKSLTSVSFEAIQTLD</sequence>
<dbReference type="STRING" id="1177755.A7A08_01712"/>
<dbReference type="AlphaFoldDB" id="A0A1E2RZK9"/>
<dbReference type="RefSeq" id="WP_069094997.1">
    <property type="nucleotide sequence ID" value="NZ_MASI01000003.1"/>
</dbReference>
<dbReference type="Proteomes" id="UP000095087">
    <property type="component" value="Unassembled WGS sequence"/>
</dbReference>
<evidence type="ECO:0000313" key="2">
    <source>
        <dbReference type="Proteomes" id="UP000095087"/>
    </source>
</evidence>
<gene>
    <name evidence="1" type="ORF">A7A08_01712</name>
</gene>
<dbReference type="OrthoDB" id="8265479at2"/>
<dbReference type="EMBL" id="MASI01000003">
    <property type="protein sequence ID" value="ODA67677.1"/>
    <property type="molecule type" value="Genomic_DNA"/>
</dbReference>
<comment type="caution">
    <text evidence="1">The sequence shown here is derived from an EMBL/GenBank/DDBJ whole genome shotgun (WGS) entry which is preliminary data.</text>
</comment>
<keyword evidence="2" id="KW-1185">Reference proteome</keyword>
<accession>A0A1E2RZK9</accession>